<organism evidence="4 5">
    <name type="scientific">Paracoccus isoporae</name>
    <dbReference type="NCBI Taxonomy" id="591205"/>
    <lineage>
        <taxon>Bacteria</taxon>
        <taxon>Pseudomonadati</taxon>
        <taxon>Pseudomonadota</taxon>
        <taxon>Alphaproteobacteria</taxon>
        <taxon>Rhodobacterales</taxon>
        <taxon>Paracoccaceae</taxon>
        <taxon>Paracoccus</taxon>
    </lineage>
</organism>
<feature type="domain" description="Sulfotransferase" evidence="3">
    <location>
        <begin position="8"/>
        <end position="183"/>
    </location>
</feature>
<dbReference type="InterPro" id="IPR027417">
    <property type="entry name" value="P-loop_NTPase"/>
</dbReference>
<evidence type="ECO:0000256" key="1">
    <source>
        <dbReference type="ARBA" id="ARBA00022679"/>
    </source>
</evidence>
<dbReference type="Gene3D" id="3.40.50.300">
    <property type="entry name" value="P-loop containing nucleotide triphosphate hydrolases"/>
    <property type="match status" value="1"/>
</dbReference>
<dbReference type="PANTHER" id="PTHR10605">
    <property type="entry name" value="HEPARAN SULFATE SULFOTRANSFERASE"/>
    <property type="match status" value="1"/>
</dbReference>
<dbReference type="OrthoDB" id="981508at2"/>
<proteinExistence type="predicted"/>
<evidence type="ECO:0000256" key="2">
    <source>
        <dbReference type="ARBA" id="ARBA00023180"/>
    </source>
</evidence>
<name>A0A1G6UCQ6_9RHOB</name>
<dbReference type="Proteomes" id="UP000199344">
    <property type="component" value="Unassembled WGS sequence"/>
</dbReference>
<dbReference type="EMBL" id="FNAH01000001">
    <property type="protein sequence ID" value="SDD38476.1"/>
    <property type="molecule type" value="Genomic_DNA"/>
</dbReference>
<sequence length="275" mass="31428">MSDARHLPDFIIAGAAKSATTWLQHSLQQSPQITMPSHEPHFFSRRYEEGIDAYLEELGEASPRTVLGEKSNSYLTAPEAAARIRRHVPDVRLIFQLRDPVARAYSDYLMLFRRGEVDANISHHLDPDKSASGRFLNDGRYADHMQRFYDLFPAEQILVLRYEDIKRDPVRQLAQCSAHLGLREVLALPIEGRIKDSRAAVVPRPLRRMLAPFRPLVDPIRNTAAVSTLRNLVARPVKYPDFDEKLRAELSAFYRPQIARLEAMTGKQFTAWPDA</sequence>
<dbReference type="RefSeq" id="WP_090520526.1">
    <property type="nucleotide sequence ID" value="NZ_FNAH01000001.1"/>
</dbReference>
<dbReference type="InterPro" id="IPR000863">
    <property type="entry name" value="Sulfotransferase_dom"/>
</dbReference>
<dbReference type="SUPFAM" id="SSF52540">
    <property type="entry name" value="P-loop containing nucleoside triphosphate hydrolases"/>
    <property type="match status" value="1"/>
</dbReference>
<evidence type="ECO:0000313" key="5">
    <source>
        <dbReference type="Proteomes" id="UP000199344"/>
    </source>
</evidence>
<keyword evidence="5" id="KW-1185">Reference proteome</keyword>
<dbReference type="STRING" id="591205.SAMN05421538_101506"/>
<accession>A0A1G6UCQ6</accession>
<dbReference type="GO" id="GO:0008146">
    <property type="term" value="F:sulfotransferase activity"/>
    <property type="evidence" value="ECO:0007669"/>
    <property type="project" value="InterPro"/>
</dbReference>
<protein>
    <submittedName>
        <fullName evidence="4">Sulfotransferase domain-containing protein</fullName>
    </submittedName>
</protein>
<dbReference type="AlphaFoldDB" id="A0A1G6UCQ6"/>
<dbReference type="Pfam" id="PF00685">
    <property type="entry name" value="Sulfotransfer_1"/>
    <property type="match status" value="1"/>
</dbReference>
<reference evidence="4 5" key="1">
    <citation type="submission" date="2016-10" db="EMBL/GenBank/DDBJ databases">
        <authorList>
            <person name="de Groot N.N."/>
        </authorList>
    </citation>
    <scope>NUCLEOTIDE SEQUENCE [LARGE SCALE GENOMIC DNA]</scope>
    <source>
        <strain evidence="4 5">DSM 22220</strain>
    </source>
</reference>
<evidence type="ECO:0000313" key="4">
    <source>
        <dbReference type="EMBL" id="SDD38476.1"/>
    </source>
</evidence>
<evidence type="ECO:0000259" key="3">
    <source>
        <dbReference type="Pfam" id="PF00685"/>
    </source>
</evidence>
<gene>
    <name evidence="4" type="ORF">SAMN05421538_101506</name>
</gene>
<keyword evidence="1 4" id="KW-0808">Transferase</keyword>
<dbReference type="InterPro" id="IPR037359">
    <property type="entry name" value="NST/OST"/>
</dbReference>
<keyword evidence="2" id="KW-0325">Glycoprotein</keyword>
<dbReference type="PANTHER" id="PTHR10605:SF56">
    <property type="entry name" value="BIFUNCTIONAL HEPARAN SULFATE N-DEACETYLASE_N-SULFOTRANSFERASE"/>
    <property type="match status" value="1"/>
</dbReference>